<evidence type="ECO:0000256" key="22">
    <source>
        <dbReference type="PIRSR" id="PIRSR601508-1"/>
    </source>
</evidence>
<dbReference type="Bgee" id="ENSMFAG00000045163">
    <property type="expression patterns" value="Expressed in cerebellum and 1 other cell type or tissue"/>
</dbReference>
<dbReference type="SUPFAM" id="SSF53822">
    <property type="entry name" value="Periplasmic binding protein-like I"/>
    <property type="match status" value="1"/>
</dbReference>
<dbReference type="Gene3D" id="3.40.190.10">
    <property type="entry name" value="Periplasmic binding protein-like II"/>
    <property type="match status" value="3"/>
</dbReference>
<dbReference type="InterPro" id="IPR001508">
    <property type="entry name" value="Iono_Glu_rcpt_met"/>
</dbReference>
<reference evidence="29" key="2">
    <citation type="submission" date="2025-08" db="UniProtKB">
        <authorList>
            <consortium name="Ensembl"/>
        </authorList>
    </citation>
    <scope>IDENTIFICATION</scope>
</reference>
<feature type="site" description="Interaction with the cone snail toxin Con-ikot-ikot" evidence="23">
    <location>
        <position position="456"/>
    </location>
</feature>
<dbReference type="GO" id="GO:0004972">
    <property type="term" value="F:NMDA glutamate receptor activity"/>
    <property type="evidence" value="ECO:0007669"/>
    <property type="project" value="Ensembl"/>
</dbReference>
<dbReference type="InterPro" id="IPR019594">
    <property type="entry name" value="Glu/Gly-bd"/>
</dbReference>
<feature type="binding site" evidence="22">
    <location>
        <position position="481"/>
    </location>
    <ligand>
        <name>L-glutamate</name>
        <dbReference type="ChEBI" id="CHEBI:29985"/>
    </ligand>
</feature>
<keyword evidence="30" id="KW-1185">Reference proteome</keyword>
<evidence type="ECO:0000259" key="28">
    <source>
        <dbReference type="SMART" id="SM00918"/>
    </source>
</evidence>
<keyword evidence="1 25" id="KW-0813">Transport</keyword>
<dbReference type="GO" id="GO:0033058">
    <property type="term" value="P:directional locomotion"/>
    <property type="evidence" value="ECO:0007669"/>
    <property type="project" value="Ensembl"/>
</dbReference>
<dbReference type="Ensembl" id="ENSMFAT00000001737.2">
    <property type="protein sequence ID" value="ENSMFAP00000027551.2"/>
    <property type="gene ID" value="ENSMFAG00000045163.2"/>
</dbReference>
<keyword evidence="16 25" id="KW-1071">Ligand-gated ion channel</keyword>
<keyword evidence="17 25" id="KW-0407">Ion channel</keyword>
<feature type="compositionally biased region" description="Low complexity" evidence="26">
    <location>
        <begin position="217"/>
        <end position="230"/>
    </location>
</feature>
<dbReference type="STRING" id="9541.ENSMFAP00000027551"/>
<dbReference type="GO" id="GO:0050885">
    <property type="term" value="P:neuromuscular process controlling balance"/>
    <property type="evidence" value="ECO:0007669"/>
    <property type="project" value="Ensembl"/>
</dbReference>
<dbReference type="SMART" id="SM00918">
    <property type="entry name" value="Lig_chan-Glu_bd"/>
    <property type="match status" value="1"/>
</dbReference>
<feature type="site" description="Crucial to convey clamshell closure to channel opening" evidence="23">
    <location>
        <position position="630"/>
    </location>
</feature>
<keyword evidence="7" id="KW-0460">Magnesium</keyword>
<dbReference type="GO" id="GO:0098978">
    <property type="term" value="C:glutamatergic synapse"/>
    <property type="evidence" value="ECO:0007669"/>
    <property type="project" value="Ensembl"/>
</dbReference>
<dbReference type="InterPro" id="IPR001828">
    <property type="entry name" value="ANF_lig-bd_rcpt"/>
</dbReference>
<dbReference type="GO" id="GO:1903539">
    <property type="term" value="P:protein localization to postsynaptic membrane"/>
    <property type="evidence" value="ECO:0007669"/>
    <property type="project" value="Ensembl"/>
</dbReference>
<feature type="transmembrane region" description="Helical" evidence="25">
    <location>
        <begin position="786"/>
        <end position="805"/>
    </location>
</feature>
<accession>A0A2K5VRU7</accession>
<feature type="region of interest" description="Disordered" evidence="26">
    <location>
        <begin position="205"/>
        <end position="231"/>
    </location>
</feature>
<dbReference type="Proteomes" id="UP000233100">
    <property type="component" value="Chromosome 16"/>
</dbReference>
<evidence type="ECO:0000256" key="5">
    <source>
        <dbReference type="ARBA" id="ARBA00022729"/>
    </source>
</evidence>
<dbReference type="GO" id="GO:0042177">
    <property type="term" value="P:negative regulation of protein catabolic process"/>
    <property type="evidence" value="ECO:0007669"/>
    <property type="project" value="Ensembl"/>
</dbReference>
<evidence type="ECO:0000256" key="11">
    <source>
        <dbReference type="ARBA" id="ARBA00023136"/>
    </source>
</evidence>
<organism evidence="29 30">
    <name type="scientific">Macaca fascicularis</name>
    <name type="common">Crab-eating macaque</name>
    <name type="synonym">Cynomolgus monkey</name>
    <dbReference type="NCBI Taxonomy" id="9541"/>
    <lineage>
        <taxon>Eukaryota</taxon>
        <taxon>Metazoa</taxon>
        <taxon>Chordata</taxon>
        <taxon>Craniata</taxon>
        <taxon>Vertebrata</taxon>
        <taxon>Euteleostomi</taxon>
        <taxon>Mammalia</taxon>
        <taxon>Eutheria</taxon>
        <taxon>Euarchontoglires</taxon>
        <taxon>Primates</taxon>
        <taxon>Haplorrhini</taxon>
        <taxon>Catarrhini</taxon>
        <taxon>Cercopithecidae</taxon>
        <taxon>Cercopithecinae</taxon>
        <taxon>Macaca</taxon>
    </lineage>
</organism>
<feature type="binding site" evidence="22">
    <location>
        <position position="658"/>
    </location>
    <ligand>
        <name>L-glutamate</name>
        <dbReference type="ChEBI" id="CHEBI:29985"/>
    </ligand>
</feature>
<dbReference type="Pfam" id="PF10565">
    <property type="entry name" value="NMDAR2_C"/>
    <property type="match status" value="1"/>
</dbReference>
<feature type="compositionally biased region" description="Gly residues" evidence="26">
    <location>
        <begin position="205"/>
        <end position="216"/>
    </location>
</feature>
<evidence type="ECO:0000256" key="6">
    <source>
        <dbReference type="ARBA" id="ARBA00022837"/>
    </source>
</evidence>
<dbReference type="GO" id="GO:0005261">
    <property type="term" value="F:monoatomic cation channel activity"/>
    <property type="evidence" value="ECO:0007669"/>
    <property type="project" value="Ensembl"/>
</dbReference>
<reference evidence="29" key="3">
    <citation type="submission" date="2025-09" db="UniProtKB">
        <authorList>
            <consortium name="Ensembl"/>
        </authorList>
    </citation>
    <scope>IDENTIFICATION</scope>
</reference>
<evidence type="ECO:0000256" key="7">
    <source>
        <dbReference type="ARBA" id="ARBA00022842"/>
    </source>
</evidence>
<feature type="binding site" evidence="22">
    <location>
        <position position="486"/>
    </location>
    <ligand>
        <name>L-glutamate</name>
        <dbReference type="ChEBI" id="CHEBI:29985"/>
    </ligand>
</feature>
<dbReference type="FunFam" id="3.40.190.10:FF:000026">
    <property type="entry name" value="Glutamate ionotropic receptor NMDA type subunit 2A"/>
    <property type="match status" value="1"/>
</dbReference>
<evidence type="ECO:0000256" key="18">
    <source>
        <dbReference type="ARBA" id="ARBA00034104"/>
    </source>
</evidence>
<dbReference type="CDD" id="cd13718">
    <property type="entry name" value="PBP2_iGluR_NMDA_Nr2"/>
    <property type="match status" value="1"/>
</dbReference>
<keyword evidence="6" id="KW-0106">Calcium</keyword>
<sequence>MTVAVVFGSSGPPQAQVRARLTPQSFLDLPLEIQPLTVGVNNTNPSSLLTQICGLLGAARVHGIVFEDNVGTEAVAQILDFISSQTHVPILSISGGSAVVLSPKEPGSAFLQLGVSLEQQLQVLFKVLEEYDWSAFAVITSLHPGHALFLEGVRAVADASHLSWRLLDVVTLELGPGGPRAHPAPAAPARRARVRGLLLERGGRGTLRRGGAGRPGGARPRVAGAQPGAGQHRCAPATFPVGLISVVTESWRLSLRQKVRDGVAILALGAHGYRRQHGTLPAPAGDCRAHPGPVSPAREAFYRHLLNVTWEGRDFSFSPGGYLVQPTMVVIALNRHRLWEMVGRWEHGVLYMKYPVWPRYSASLQPVVDSRHLTVATLEERPFVIVESPDPGTGGCVPNTVPCRRQSNHTFSSGDVAPYTKLCCKGFCIDILKKLARVVKFSYDLYLVTNGKHGKRVRGVWNGMIGEVYYKRADMAIGSLTINEERSEIVDFSVPFVETGISVMVARSNGTVSPSAFLEPYSPAVWVMMFVMCLTVVAITVFMFEYFSPVSYNQNLTRGKKSGGPSFTIGKSVWLLWALVFNNSVPIENPRGTTSKIMVLVWAFFAVIFLASYTANLAAFMIQEQYIDTVSGLSDKKFQRPQDQYPPFRFGTVPNGSTERNIRSNYRDMHTHMVKFNQRSVEDALSSLKMGKLDAFIYDAAVLNYMAGKDEGCKLVTIGSGKVFATTGYGIAMQKDSHWKRAIDLALLQFLGDGETQKLETVWLSGICQNEKNEVMSSKLDIDNMAGVFYMLLVAMGLALLVFAWEHLVYWKLRHSVPNTSQLDFLLAFSRGIYSCFSGVQSLASPPRQPSPDLTASSAQASVLKMLQAARDMVTTAGVSSSLDRATRTIENWGGGRRAPPPPPLPDPAVWPQPMPAHPGSAPEPSPRGWRPPGGGRAALVRRAPQPRAVPDAGAAPARRLPSVAPPSLGGAVAGAGRALREAPLGLRAARAPRAAPVARALSLQLLSSSRPIRPPLPPALPRAPGAGGPAAARAGAAGPAGGPAARSLGPGLAPAPRFPAQLPGRGLRSAQLAARWVHLPHLRPPRRPLGLQALGAGAVDVPADLPGGLPGGRAGRGPHLAAQTACLPARPRPPAVLLGGCLSSPSTLCQPGLLALWGLGASGAQGQNSGAGHRLQGQWGTGRGQQGSLWDARLPGTLHLEADLQSGVRSVSYQPLGLRASWILCLALSGLSGRQDWAFLASTMKSWPWDPSDR</sequence>
<evidence type="ECO:0000256" key="19">
    <source>
        <dbReference type="ARBA" id="ARBA00034430"/>
    </source>
</evidence>
<keyword evidence="15 25" id="KW-0628">Postsynaptic cell membrane</keyword>
<keyword evidence="5" id="KW-0732">Signal</keyword>
<feature type="region of interest" description="Disordered" evidence="26">
    <location>
        <begin position="891"/>
        <end position="967"/>
    </location>
</feature>
<dbReference type="SUPFAM" id="SSF53850">
    <property type="entry name" value="Periplasmic binding protein-like II"/>
    <property type="match status" value="1"/>
</dbReference>
<comment type="catalytic activity">
    <reaction evidence="21">
        <text>Ca(2+)(in) = Ca(2+)(out)</text>
        <dbReference type="Rhea" id="RHEA:29671"/>
        <dbReference type="ChEBI" id="CHEBI:29108"/>
    </reaction>
</comment>
<dbReference type="Pfam" id="PF01094">
    <property type="entry name" value="ANF_receptor"/>
    <property type="match status" value="1"/>
</dbReference>
<evidence type="ECO:0000256" key="21">
    <source>
        <dbReference type="ARBA" id="ARBA00036634"/>
    </source>
</evidence>
<dbReference type="InterPro" id="IPR028082">
    <property type="entry name" value="Peripla_BP_I"/>
</dbReference>
<dbReference type="FunFam" id="3.40.190.10:FF:000007">
    <property type="entry name" value="Putative glutamate receptor ionotropic NMDA 2B"/>
    <property type="match status" value="1"/>
</dbReference>
<feature type="compositionally biased region" description="Pro residues" evidence="26">
    <location>
        <begin position="1013"/>
        <end position="1022"/>
    </location>
</feature>
<name>A0A2K5VRU7_MACFA</name>
<evidence type="ECO:0000256" key="9">
    <source>
        <dbReference type="ARBA" id="ARBA00023018"/>
    </source>
</evidence>
<feature type="transmembrane region" description="Helical" evidence="25">
    <location>
        <begin position="524"/>
        <end position="547"/>
    </location>
</feature>
<feature type="compositionally biased region" description="Low complexity" evidence="26">
    <location>
        <begin position="1030"/>
        <end position="1056"/>
    </location>
</feature>
<evidence type="ECO:0000256" key="3">
    <source>
        <dbReference type="ARBA" id="ARBA00022553"/>
    </source>
</evidence>
<comment type="similarity">
    <text evidence="25">Belongs to the glutamate-gated ion channel (TC 1.A.10.1) family.</text>
</comment>
<keyword evidence="3" id="KW-0597">Phosphoprotein</keyword>
<feature type="transmembrane region" description="Helical" evidence="25">
    <location>
        <begin position="597"/>
        <end position="622"/>
    </location>
</feature>
<dbReference type="PRINTS" id="PR00177">
    <property type="entry name" value="NMDARECEPTOR"/>
</dbReference>
<dbReference type="InterPro" id="IPR015683">
    <property type="entry name" value="Ionotropic_Glu_rcpt"/>
</dbReference>
<keyword evidence="14" id="KW-0325">Glycoprotein</keyword>
<dbReference type="Pfam" id="PF00060">
    <property type="entry name" value="Lig_chan"/>
    <property type="match status" value="1"/>
</dbReference>
<evidence type="ECO:0000256" key="26">
    <source>
        <dbReference type="SAM" id="MobiDB-lite"/>
    </source>
</evidence>
<feature type="binding site" evidence="22">
    <location>
        <position position="657"/>
    </location>
    <ligand>
        <name>L-glutamate</name>
        <dbReference type="ChEBI" id="CHEBI:29985"/>
    </ligand>
</feature>
<feature type="domain" description="Ionotropic glutamate receptor L-glutamate and glycine-binding" evidence="28">
    <location>
        <begin position="418"/>
        <end position="470"/>
    </location>
</feature>
<evidence type="ECO:0000256" key="1">
    <source>
        <dbReference type="ARBA" id="ARBA00022448"/>
    </source>
</evidence>
<reference evidence="29 30" key="1">
    <citation type="submission" date="2013-03" db="EMBL/GenBank/DDBJ databases">
        <authorList>
            <person name="Warren W."/>
            <person name="Wilson R.K."/>
        </authorList>
    </citation>
    <scope>NUCLEOTIDE SEQUENCE</scope>
</reference>
<dbReference type="GO" id="GO:0048167">
    <property type="term" value="P:regulation of synaptic plasticity"/>
    <property type="evidence" value="ECO:0007669"/>
    <property type="project" value="Ensembl"/>
</dbReference>
<dbReference type="InterPro" id="IPR018884">
    <property type="entry name" value="NMDAR2_C"/>
</dbReference>
<keyword evidence="9 25" id="KW-0770">Synapse</keyword>
<dbReference type="GeneTree" id="ENSGT00940000156964"/>
<evidence type="ECO:0000259" key="27">
    <source>
        <dbReference type="SMART" id="SM00079"/>
    </source>
</evidence>
<dbReference type="GO" id="GO:0017146">
    <property type="term" value="C:NMDA selective glutamate receptor complex"/>
    <property type="evidence" value="ECO:0007669"/>
    <property type="project" value="Ensembl"/>
</dbReference>
<keyword evidence="11 25" id="KW-0472">Membrane</keyword>
<evidence type="ECO:0000256" key="14">
    <source>
        <dbReference type="ARBA" id="ARBA00023180"/>
    </source>
</evidence>
<dbReference type="GO" id="GO:0098839">
    <property type="term" value="C:postsynaptic density membrane"/>
    <property type="evidence" value="ECO:0007669"/>
    <property type="project" value="Ensembl"/>
</dbReference>
<feature type="domain" description="Ionotropic glutamate receptor C-terminal" evidence="27">
    <location>
        <begin position="410"/>
        <end position="766"/>
    </location>
</feature>
<evidence type="ECO:0000256" key="16">
    <source>
        <dbReference type="ARBA" id="ARBA00023286"/>
    </source>
</evidence>
<evidence type="ECO:0000256" key="20">
    <source>
        <dbReference type="ARBA" id="ARBA00036239"/>
    </source>
</evidence>
<dbReference type="VEuPathDB" id="HostDB:ENSMFAG00000045163"/>
<evidence type="ECO:0000256" key="25">
    <source>
        <dbReference type="RuleBase" id="RU367118"/>
    </source>
</evidence>
<keyword evidence="8 25" id="KW-1133">Transmembrane helix</keyword>
<gene>
    <name evidence="29" type="primary">GRIN2C</name>
</gene>
<dbReference type="GO" id="GO:0097553">
    <property type="term" value="P:calcium ion transmembrane import into cytosol"/>
    <property type="evidence" value="ECO:0007669"/>
    <property type="project" value="Ensembl"/>
</dbReference>
<protein>
    <recommendedName>
        <fullName evidence="25">Glutamate receptor</fullName>
    </recommendedName>
</protein>
<feature type="disulfide bond" evidence="24">
    <location>
        <begin position="713"/>
        <end position="768"/>
    </location>
</feature>
<evidence type="ECO:0000313" key="29">
    <source>
        <dbReference type="Ensembl" id="ENSMFAP00000027551.2"/>
    </source>
</evidence>
<dbReference type="AlphaFoldDB" id="A0A2K5VRU7"/>
<feature type="binding site" evidence="22">
    <location>
        <position position="699"/>
    </location>
    <ligand>
        <name>L-glutamate</name>
        <dbReference type="ChEBI" id="CHEBI:29985"/>
    </ligand>
</feature>
<dbReference type="PANTHER" id="PTHR18966">
    <property type="entry name" value="IONOTROPIC GLUTAMATE RECEPTOR"/>
    <property type="match status" value="1"/>
</dbReference>
<feature type="site" description="Interaction with the cone snail toxin Con-ikot-ikot" evidence="23">
    <location>
        <position position="663"/>
    </location>
</feature>
<comment type="subcellular location">
    <subcellularLocation>
        <location evidence="18 25">Postsynaptic cell membrane</location>
        <topology evidence="18 25">Multi-pass membrane protein</topology>
    </subcellularLocation>
</comment>
<evidence type="ECO:0000256" key="8">
    <source>
        <dbReference type="ARBA" id="ARBA00022989"/>
    </source>
</evidence>
<evidence type="ECO:0000256" key="12">
    <source>
        <dbReference type="ARBA" id="ARBA00023157"/>
    </source>
</evidence>
<feature type="transmembrane region" description="Helical" evidence="25">
    <location>
        <begin position="568"/>
        <end position="585"/>
    </location>
</feature>
<comment type="catalytic activity">
    <reaction evidence="20">
        <text>Na(+)(in) = Na(+)(out)</text>
        <dbReference type="Rhea" id="RHEA:34963"/>
        <dbReference type="ChEBI" id="CHEBI:29101"/>
    </reaction>
</comment>
<evidence type="ECO:0000256" key="17">
    <source>
        <dbReference type="ARBA" id="ARBA00023303"/>
    </source>
</evidence>
<evidence type="ECO:0000256" key="2">
    <source>
        <dbReference type="ARBA" id="ARBA00022475"/>
    </source>
</evidence>
<keyword evidence="12 24" id="KW-1015">Disulfide bond</keyword>
<comment type="function">
    <text evidence="25">Receptor for glutamate that functions as a ligand-gated ion channel in the central nervous system and plays an important role in excitatory synaptic transmission. L-glutamate acts as an excitatory neurotransmitter at many synapses in the central nervous system.</text>
</comment>
<feature type="region of interest" description="Disordered" evidence="26">
    <location>
        <begin position="1010"/>
        <end position="1058"/>
    </location>
</feature>
<proteinExistence type="inferred from homology"/>
<evidence type="ECO:0000256" key="24">
    <source>
        <dbReference type="PIRSR" id="PIRSR601508-3"/>
    </source>
</evidence>
<evidence type="ECO:0000256" key="15">
    <source>
        <dbReference type="ARBA" id="ARBA00023257"/>
    </source>
</evidence>
<evidence type="ECO:0000313" key="30">
    <source>
        <dbReference type="Proteomes" id="UP000233100"/>
    </source>
</evidence>
<dbReference type="GO" id="GO:1904315">
    <property type="term" value="F:transmitter-gated monoatomic ion channel activity involved in regulation of postsynaptic membrane potential"/>
    <property type="evidence" value="ECO:0007669"/>
    <property type="project" value="Ensembl"/>
</dbReference>
<evidence type="ECO:0000256" key="4">
    <source>
        <dbReference type="ARBA" id="ARBA00022692"/>
    </source>
</evidence>
<evidence type="ECO:0000256" key="23">
    <source>
        <dbReference type="PIRSR" id="PIRSR601508-2"/>
    </source>
</evidence>
<keyword evidence="13 25" id="KW-0675">Receptor</keyword>
<feature type="compositionally biased region" description="Pro residues" evidence="26">
    <location>
        <begin position="899"/>
        <end position="926"/>
    </location>
</feature>
<keyword evidence="2 25" id="KW-1003">Cell membrane</keyword>
<evidence type="ECO:0000256" key="13">
    <source>
        <dbReference type="ARBA" id="ARBA00023170"/>
    </source>
</evidence>
<comment type="catalytic activity">
    <reaction evidence="19">
        <text>K(+)(in) = K(+)(out)</text>
        <dbReference type="Rhea" id="RHEA:29463"/>
        <dbReference type="ChEBI" id="CHEBI:29103"/>
    </reaction>
</comment>
<evidence type="ECO:0000256" key="10">
    <source>
        <dbReference type="ARBA" id="ARBA00023065"/>
    </source>
</evidence>
<dbReference type="Pfam" id="PF10613">
    <property type="entry name" value="Lig_chan-Glu_bd"/>
    <property type="match status" value="1"/>
</dbReference>
<keyword evidence="4 25" id="KW-0812">Transmembrane</keyword>
<dbReference type="GO" id="GO:0009611">
    <property type="term" value="P:response to wounding"/>
    <property type="evidence" value="ECO:0007669"/>
    <property type="project" value="Ensembl"/>
</dbReference>
<keyword evidence="10 25" id="KW-0406">Ion transport</keyword>
<dbReference type="InterPro" id="IPR001320">
    <property type="entry name" value="Iontro_rcpt_C"/>
</dbReference>
<dbReference type="SMART" id="SM00079">
    <property type="entry name" value="PBPe"/>
    <property type="match status" value="1"/>
</dbReference>
<dbReference type="Gene3D" id="3.40.50.2300">
    <property type="match status" value="2"/>
</dbReference>
<dbReference type="GO" id="GO:0060079">
    <property type="term" value="P:excitatory postsynaptic potential"/>
    <property type="evidence" value="ECO:0007669"/>
    <property type="project" value="Ensembl"/>
</dbReference>